<dbReference type="Pfam" id="PF02687">
    <property type="entry name" value="FtsX"/>
    <property type="match status" value="1"/>
</dbReference>
<feature type="transmembrane region" description="Helical" evidence="7">
    <location>
        <begin position="285"/>
        <end position="310"/>
    </location>
</feature>
<dbReference type="Pfam" id="PF12704">
    <property type="entry name" value="MacB_PCD"/>
    <property type="match status" value="1"/>
</dbReference>
<keyword evidence="2" id="KW-1003">Cell membrane</keyword>
<evidence type="ECO:0000256" key="5">
    <source>
        <dbReference type="ARBA" id="ARBA00023136"/>
    </source>
</evidence>
<keyword evidence="3 7" id="KW-0812">Transmembrane</keyword>
<evidence type="ECO:0000256" key="1">
    <source>
        <dbReference type="ARBA" id="ARBA00004651"/>
    </source>
</evidence>
<accession>A0A845L0L6</accession>
<dbReference type="InterPro" id="IPR003838">
    <property type="entry name" value="ABC3_permease_C"/>
</dbReference>
<keyword evidence="5 7" id="KW-0472">Membrane</keyword>
<feature type="domain" description="ABC3 transporter permease C-terminal" evidence="8">
    <location>
        <begin position="290"/>
        <end position="405"/>
    </location>
</feature>
<dbReference type="RefSeq" id="WP_161253406.1">
    <property type="nucleotide sequence ID" value="NZ_WXEY01000001.1"/>
</dbReference>
<dbReference type="AlphaFoldDB" id="A0A845L0L6"/>
<dbReference type="EMBL" id="WXEY01000001">
    <property type="protein sequence ID" value="MZP28284.1"/>
    <property type="molecule type" value="Genomic_DNA"/>
</dbReference>
<feature type="transmembrane region" description="Helical" evidence="7">
    <location>
        <begin position="330"/>
        <end position="351"/>
    </location>
</feature>
<feature type="domain" description="MacB-like periplasmic core" evidence="9">
    <location>
        <begin position="25"/>
        <end position="242"/>
    </location>
</feature>
<evidence type="ECO:0000256" key="4">
    <source>
        <dbReference type="ARBA" id="ARBA00022989"/>
    </source>
</evidence>
<evidence type="ECO:0000259" key="9">
    <source>
        <dbReference type="Pfam" id="PF12704"/>
    </source>
</evidence>
<keyword evidence="11" id="KW-1185">Reference proteome</keyword>
<keyword evidence="4 7" id="KW-1133">Transmembrane helix</keyword>
<evidence type="ECO:0000313" key="10">
    <source>
        <dbReference type="EMBL" id="MZP28284.1"/>
    </source>
</evidence>
<proteinExistence type="inferred from homology"/>
<reference evidence="10 11" key="1">
    <citation type="submission" date="2020-01" db="EMBL/GenBank/DDBJ databases">
        <title>Whole-genome sequence of Heliobacterium undosum DSM 13378.</title>
        <authorList>
            <person name="Kyndt J.A."/>
            <person name="Meyer T.E."/>
        </authorList>
    </citation>
    <scope>NUCLEOTIDE SEQUENCE [LARGE SCALE GENOMIC DNA]</scope>
    <source>
        <strain evidence="10 11">DSM 13378</strain>
    </source>
</reference>
<evidence type="ECO:0000256" key="6">
    <source>
        <dbReference type="ARBA" id="ARBA00038076"/>
    </source>
</evidence>
<dbReference type="GO" id="GO:0005886">
    <property type="term" value="C:plasma membrane"/>
    <property type="evidence" value="ECO:0007669"/>
    <property type="project" value="UniProtKB-SubCell"/>
</dbReference>
<organism evidence="10 11">
    <name type="scientific">Heliomicrobium undosum</name>
    <dbReference type="NCBI Taxonomy" id="121734"/>
    <lineage>
        <taxon>Bacteria</taxon>
        <taxon>Bacillati</taxon>
        <taxon>Bacillota</taxon>
        <taxon>Clostridia</taxon>
        <taxon>Eubacteriales</taxon>
        <taxon>Heliobacteriaceae</taxon>
        <taxon>Heliomicrobium</taxon>
    </lineage>
</organism>
<comment type="caution">
    <text evidence="10">The sequence shown here is derived from an EMBL/GenBank/DDBJ whole genome shotgun (WGS) entry which is preliminary data.</text>
</comment>
<name>A0A845L0L6_9FIRM</name>
<evidence type="ECO:0000259" key="8">
    <source>
        <dbReference type="Pfam" id="PF02687"/>
    </source>
</evidence>
<evidence type="ECO:0000256" key="3">
    <source>
        <dbReference type="ARBA" id="ARBA00022692"/>
    </source>
</evidence>
<evidence type="ECO:0000256" key="2">
    <source>
        <dbReference type="ARBA" id="ARBA00022475"/>
    </source>
</evidence>
<dbReference type="OrthoDB" id="239678at2"/>
<feature type="transmembrane region" description="Helical" evidence="7">
    <location>
        <begin position="371"/>
        <end position="393"/>
    </location>
</feature>
<dbReference type="PANTHER" id="PTHR30572:SF4">
    <property type="entry name" value="ABC TRANSPORTER PERMEASE YTRF"/>
    <property type="match status" value="1"/>
</dbReference>
<dbReference type="Proteomes" id="UP000463470">
    <property type="component" value="Unassembled WGS sequence"/>
</dbReference>
<sequence length="412" mass="44101">MTLWDVIRKNLKRRWGRALFLSLSLFLVAAVTTALFTASRAMQVEVADSYDQIGANISIVPARDDLSITYGGVTLSPDEAGAPLLTDDALGRIGAIHNAESIARVAPKVMGVAPVDGNPLTVIGVSFHDELRMKKWWTLDGDTPVEATDIIVGDALAREKGWQKGQIVHIGNSYDEAHAERGKVARENGNAVVDHRSAGGAYRITGILLPTGGEEDRLLFMDWRQAQQRLHRGNELTFIEVSALCSSCPIEEITRQIGHALPGTEVKAVKEALVAREAIVDRFTILSLLAVAVTVTGGALLVFLLVAAGVRERTREFGLLRALGYRKGHLLQTVLAETSLLALPAGIAGYGVGLTFARWTAPLIVQMDIQVVGSASEALIAAALTLAVGLLASSLPAWRGASKDPVEALRTL</sequence>
<dbReference type="InterPro" id="IPR050250">
    <property type="entry name" value="Macrolide_Exporter_MacB"/>
</dbReference>
<evidence type="ECO:0000313" key="11">
    <source>
        <dbReference type="Proteomes" id="UP000463470"/>
    </source>
</evidence>
<protein>
    <submittedName>
        <fullName evidence="10">FtsX-like permease family protein</fullName>
    </submittedName>
</protein>
<comment type="similarity">
    <text evidence="6">Belongs to the ABC-4 integral membrane protein family.</text>
</comment>
<dbReference type="GO" id="GO:0022857">
    <property type="term" value="F:transmembrane transporter activity"/>
    <property type="evidence" value="ECO:0007669"/>
    <property type="project" value="TreeGrafter"/>
</dbReference>
<evidence type="ECO:0000256" key="7">
    <source>
        <dbReference type="SAM" id="Phobius"/>
    </source>
</evidence>
<gene>
    <name evidence="10" type="ORF">GTO91_00915</name>
</gene>
<dbReference type="PANTHER" id="PTHR30572">
    <property type="entry name" value="MEMBRANE COMPONENT OF TRANSPORTER-RELATED"/>
    <property type="match status" value="1"/>
</dbReference>
<comment type="subcellular location">
    <subcellularLocation>
        <location evidence="1">Cell membrane</location>
        <topology evidence="1">Multi-pass membrane protein</topology>
    </subcellularLocation>
</comment>
<dbReference type="InterPro" id="IPR025857">
    <property type="entry name" value="MacB_PCD"/>
</dbReference>